<protein>
    <submittedName>
        <fullName evidence="1">Uncharacterized protein</fullName>
    </submittedName>
</protein>
<accession>A0A9D4GMC7</accession>
<reference evidence="1" key="1">
    <citation type="journal article" date="2019" name="bioRxiv">
        <title>The Genome of the Zebra Mussel, Dreissena polymorpha: A Resource for Invasive Species Research.</title>
        <authorList>
            <person name="McCartney M.A."/>
            <person name="Auch B."/>
            <person name="Kono T."/>
            <person name="Mallez S."/>
            <person name="Zhang Y."/>
            <person name="Obille A."/>
            <person name="Becker A."/>
            <person name="Abrahante J.E."/>
            <person name="Garbe J."/>
            <person name="Badalamenti J.P."/>
            <person name="Herman A."/>
            <person name="Mangelson H."/>
            <person name="Liachko I."/>
            <person name="Sullivan S."/>
            <person name="Sone E.D."/>
            <person name="Koren S."/>
            <person name="Silverstein K.A.T."/>
            <person name="Beckman K.B."/>
            <person name="Gohl D.M."/>
        </authorList>
    </citation>
    <scope>NUCLEOTIDE SEQUENCE</scope>
    <source>
        <strain evidence="1">Duluth1</strain>
        <tissue evidence="1">Whole animal</tissue>
    </source>
</reference>
<gene>
    <name evidence="1" type="ORF">DPMN_121396</name>
</gene>
<evidence type="ECO:0000313" key="2">
    <source>
        <dbReference type="Proteomes" id="UP000828390"/>
    </source>
</evidence>
<sequence length="66" mass="7323">MDQTQIFLEQDSYQSYCIYPLTVQHVLVKPEVKGLDGEVAGPPPEEPTYVTVILSFLTGQKALSPL</sequence>
<proteinExistence type="predicted"/>
<keyword evidence="2" id="KW-1185">Reference proteome</keyword>
<name>A0A9D4GMC7_DREPO</name>
<organism evidence="1 2">
    <name type="scientific">Dreissena polymorpha</name>
    <name type="common">Zebra mussel</name>
    <name type="synonym">Mytilus polymorpha</name>
    <dbReference type="NCBI Taxonomy" id="45954"/>
    <lineage>
        <taxon>Eukaryota</taxon>
        <taxon>Metazoa</taxon>
        <taxon>Spiralia</taxon>
        <taxon>Lophotrochozoa</taxon>
        <taxon>Mollusca</taxon>
        <taxon>Bivalvia</taxon>
        <taxon>Autobranchia</taxon>
        <taxon>Heteroconchia</taxon>
        <taxon>Euheterodonta</taxon>
        <taxon>Imparidentia</taxon>
        <taxon>Neoheterodontei</taxon>
        <taxon>Myida</taxon>
        <taxon>Dreissenoidea</taxon>
        <taxon>Dreissenidae</taxon>
        <taxon>Dreissena</taxon>
    </lineage>
</organism>
<dbReference type="AlphaFoldDB" id="A0A9D4GMC7"/>
<comment type="caution">
    <text evidence="1">The sequence shown here is derived from an EMBL/GenBank/DDBJ whole genome shotgun (WGS) entry which is preliminary data.</text>
</comment>
<reference evidence="1" key="2">
    <citation type="submission" date="2020-11" db="EMBL/GenBank/DDBJ databases">
        <authorList>
            <person name="McCartney M.A."/>
            <person name="Auch B."/>
            <person name="Kono T."/>
            <person name="Mallez S."/>
            <person name="Becker A."/>
            <person name="Gohl D.M."/>
            <person name="Silverstein K.A.T."/>
            <person name="Koren S."/>
            <person name="Bechman K.B."/>
            <person name="Herman A."/>
            <person name="Abrahante J.E."/>
            <person name="Garbe J."/>
        </authorList>
    </citation>
    <scope>NUCLEOTIDE SEQUENCE</scope>
    <source>
        <strain evidence="1">Duluth1</strain>
        <tissue evidence="1">Whole animal</tissue>
    </source>
</reference>
<dbReference type="EMBL" id="JAIWYP010000005">
    <property type="protein sequence ID" value="KAH3819655.1"/>
    <property type="molecule type" value="Genomic_DNA"/>
</dbReference>
<dbReference type="Proteomes" id="UP000828390">
    <property type="component" value="Unassembled WGS sequence"/>
</dbReference>
<evidence type="ECO:0000313" key="1">
    <source>
        <dbReference type="EMBL" id="KAH3819655.1"/>
    </source>
</evidence>